<keyword evidence="2" id="KW-1185">Reference proteome</keyword>
<accession>A0AAV4R9K3</accession>
<name>A0AAV4R9K3_9ARAC</name>
<protein>
    <submittedName>
        <fullName evidence="1">Uncharacterized protein</fullName>
    </submittedName>
</protein>
<reference evidence="1 2" key="1">
    <citation type="submission" date="2021-06" db="EMBL/GenBank/DDBJ databases">
        <title>Caerostris darwini draft genome.</title>
        <authorList>
            <person name="Kono N."/>
            <person name="Arakawa K."/>
        </authorList>
    </citation>
    <scope>NUCLEOTIDE SEQUENCE [LARGE SCALE GENOMIC DNA]</scope>
</reference>
<evidence type="ECO:0000313" key="2">
    <source>
        <dbReference type="Proteomes" id="UP001054837"/>
    </source>
</evidence>
<proteinExistence type="predicted"/>
<evidence type="ECO:0000313" key="1">
    <source>
        <dbReference type="EMBL" id="GIY16910.1"/>
    </source>
</evidence>
<comment type="caution">
    <text evidence="1">The sequence shown here is derived from an EMBL/GenBank/DDBJ whole genome shotgun (WGS) entry which is preliminary data.</text>
</comment>
<dbReference type="EMBL" id="BPLQ01005746">
    <property type="protein sequence ID" value="GIY16910.1"/>
    <property type="molecule type" value="Genomic_DNA"/>
</dbReference>
<organism evidence="1 2">
    <name type="scientific">Caerostris darwini</name>
    <dbReference type="NCBI Taxonomy" id="1538125"/>
    <lineage>
        <taxon>Eukaryota</taxon>
        <taxon>Metazoa</taxon>
        <taxon>Ecdysozoa</taxon>
        <taxon>Arthropoda</taxon>
        <taxon>Chelicerata</taxon>
        <taxon>Arachnida</taxon>
        <taxon>Araneae</taxon>
        <taxon>Araneomorphae</taxon>
        <taxon>Entelegynae</taxon>
        <taxon>Araneoidea</taxon>
        <taxon>Araneidae</taxon>
        <taxon>Caerostris</taxon>
    </lineage>
</organism>
<dbReference type="Proteomes" id="UP001054837">
    <property type="component" value="Unassembled WGS sequence"/>
</dbReference>
<dbReference type="AlphaFoldDB" id="A0AAV4R9K3"/>
<sequence length="101" mass="11623">MARKTMAISCPSRCPFQVAGQQTPMCCFGNGKYEETTRPTKSKRETWSGLWSEVRNGVCPLFTTRDQRFGSCFPFPPPPPTTPSPFFLHLRRVFIPVFFWI</sequence>
<gene>
    <name evidence="1" type="ORF">CDAR_375251</name>
</gene>